<dbReference type="Proteomes" id="UP000674179">
    <property type="component" value="Chromosome 31"/>
</dbReference>
<protein>
    <submittedName>
        <fullName evidence="1">Uncharacterized protein</fullName>
    </submittedName>
</protein>
<evidence type="ECO:0000313" key="2">
    <source>
        <dbReference type="Proteomes" id="UP000674179"/>
    </source>
</evidence>
<dbReference type="KEGG" id="lenr:94170068"/>
<dbReference type="AlphaFoldDB" id="A0A836H8Q7"/>
<comment type="caution">
    <text evidence="1">The sequence shown here is derived from an EMBL/GenBank/DDBJ whole genome shotgun (WGS) entry which is preliminary data.</text>
</comment>
<proteinExistence type="predicted"/>
<dbReference type="EMBL" id="JAFHKP010000031">
    <property type="protein sequence ID" value="KAG5472138.1"/>
    <property type="molecule type" value="Genomic_DNA"/>
</dbReference>
<keyword evidence="2" id="KW-1185">Reference proteome</keyword>
<dbReference type="GeneID" id="94170068"/>
<dbReference type="OrthoDB" id="258780at2759"/>
<accession>A0A836H8Q7</accession>
<gene>
    <name evidence="1" type="ORF">CUR178_02812</name>
</gene>
<dbReference type="RefSeq" id="XP_067690661.1">
    <property type="nucleotide sequence ID" value="XM_067834558.1"/>
</dbReference>
<evidence type="ECO:0000313" key="1">
    <source>
        <dbReference type="EMBL" id="KAG5472138.1"/>
    </source>
</evidence>
<reference evidence="1 2" key="1">
    <citation type="submission" date="2021-02" db="EMBL/GenBank/DDBJ databases">
        <title>Leishmania (Mundinia) enrietti genome sequencing and assembly.</title>
        <authorList>
            <person name="Almutairi H."/>
            <person name="Gatherer D."/>
        </authorList>
    </citation>
    <scope>NUCLEOTIDE SEQUENCE [LARGE SCALE GENOMIC DNA]</scope>
    <source>
        <strain evidence="1">CUR178</strain>
    </source>
</reference>
<sequence length="225" mass="25732">MSDFLPRAQKAKAAGTDRGGMYLSPPRLPVRRQFVVEKQGRFDFTVWNTRILTIDTRKCHIYLSKARDAENVYHRCMYRIDSVELWPRFSYDRIRESFGSEPARLTLCVTGLVGTKATSLFTRLLGGEGMGRKQTVDFPSRVSEARNAAAQIQRSSRLGSDSLDTIEPSTLSSIWDYSCFNVEVWVIRCMTHPDLYEMAKALRATVTEASVMKGYHALKKRMNMR</sequence>
<name>A0A836H8Q7_LEIEN</name>
<organism evidence="1 2">
    <name type="scientific">Leishmania enriettii</name>
    <dbReference type="NCBI Taxonomy" id="5663"/>
    <lineage>
        <taxon>Eukaryota</taxon>
        <taxon>Discoba</taxon>
        <taxon>Euglenozoa</taxon>
        <taxon>Kinetoplastea</taxon>
        <taxon>Metakinetoplastina</taxon>
        <taxon>Trypanosomatida</taxon>
        <taxon>Trypanosomatidae</taxon>
        <taxon>Leishmaniinae</taxon>
        <taxon>Leishmania</taxon>
    </lineage>
</organism>